<dbReference type="Proteomes" id="UP000219994">
    <property type="component" value="Unassembled WGS sequence"/>
</dbReference>
<name>A0A2A6FR56_9MICO</name>
<dbReference type="NCBIfam" id="TIGR02548">
    <property type="entry name" value="casB_cse2"/>
    <property type="match status" value="1"/>
</dbReference>
<sequence length="185" mass="20600">MKKKKVYEHVREIISRYGSDRAVLAHLRTGVGRDYFDTPDLIHYTQSEGWILPDDESLVIISHDVLSLFAFRSKGSSASSTSSNDVGIGKALRMAAGPEREDPGVQRILSALVSASSREELIVHLRRAVGILAQRDIGLDFPKLAGDLFVIFGQSQTEGKKRRVQWASDFYTGTPKTHKTTQNQE</sequence>
<accession>A0A2A6FR56</accession>
<comment type="caution">
    <text evidence="1">The sequence shown here is derived from an EMBL/GenBank/DDBJ whole genome shotgun (WGS) entry which is preliminary data.</text>
</comment>
<protein>
    <submittedName>
        <fullName evidence="1">Type I-E CRISPR-associated protein Cse2/CasB</fullName>
    </submittedName>
</protein>
<organism evidence="1 2">
    <name type="scientific">Candidatus Lumbricidiphila eiseniae</name>
    <dbReference type="NCBI Taxonomy" id="1969409"/>
    <lineage>
        <taxon>Bacteria</taxon>
        <taxon>Bacillati</taxon>
        <taxon>Actinomycetota</taxon>
        <taxon>Actinomycetes</taxon>
        <taxon>Micrococcales</taxon>
        <taxon>Microbacteriaceae</taxon>
        <taxon>Candidatus Lumbricidiphila</taxon>
    </lineage>
</organism>
<evidence type="ECO:0000313" key="2">
    <source>
        <dbReference type="Proteomes" id="UP000219994"/>
    </source>
</evidence>
<proteinExistence type="predicted"/>
<dbReference type="EMBL" id="NAEP01000039">
    <property type="protein sequence ID" value="PDQ35158.1"/>
    <property type="molecule type" value="Genomic_DNA"/>
</dbReference>
<dbReference type="InterPro" id="IPR013382">
    <property type="entry name" value="CRISPR-assoc_prot_Cse2"/>
</dbReference>
<reference evidence="2" key="1">
    <citation type="submission" date="2017-03" db="EMBL/GenBank/DDBJ databases">
        <authorList>
            <person name="Lund M.B."/>
        </authorList>
    </citation>
    <scope>NUCLEOTIDE SEQUENCE [LARGE SCALE GENOMIC DNA]</scope>
</reference>
<gene>
    <name evidence="1" type="ORF">B5766_07520</name>
</gene>
<dbReference type="InterPro" id="IPR038287">
    <property type="entry name" value="Cse2_sf"/>
</dbReference>
<dbReference type="CDD" id="cd09731">
    <property type="entry name" value="Cse2_I-E"/>
    <property type="match status" value="1"/>
</dbReference>
<dbReference type="Gene3D" id="1.10.520.40">
    <property type="entry name" value="CRISPR-associated protein Cse2"/>
    <property type="match status" value="1"/>
</dbReference>
<evidence type="ECO:0000313" key="1">
    <source>
        <dbReference type="EMBL" id="PDQ35158.1"/>
    </source>
</evidence>
<dbReference type="Pfam" id="PF09485">
    <property type="entry name" value="CRISPR_Cse2"/>
    <property type="match status" value="1"/>
</dbReference>
<dbReference type="AlphaFoldDB" id="A0A2A6FR56"/>